<accession>A0AAD4U3Q0</accession>
<evidence type="ECO:0000313" key="2">
    <source>
        <dbReference type="EMBL" id="KAI4536615.1"/>
    </source>
</evidence>
<feature type="compositionally biased region" description="Polar residues" evidence="1">
    <location>
        <begin position="1"/>
        <end position="11"/>
    </location>
</feature>
<gene>
    <name evidence="2" type="ORF">MG293_012818</name>
</gene>
<dbReference type="Proteomes" id="UP001214576">
    <property type="component" value="Unassembled WGS sequence"/>
</dbReference>
<organism evidence="2 3">
    <name type="scientific">Ovis ammon polii</name>
    <dbReference type="NCBI Taxonomy" id="230172"/>
    <lineage>
        <taxon>Eukaryota</taxon>
        <taxon>Metazoa</taxon>
        <taxon>Chordata</taxon>
        <taxon>Craniata</taxon>
        <taxon>Vertebrata</taxon>
        <taxon>Euteleostomi</taxon>
        <taxon>Mammalia</taxon>
        <taxon>Eutheria</taxon>
        <taxon>Laurasiatheria</taxon>
        <taxon>Artiodactyla</taxon>
        <taxon>Ruminantia</taxon>
        <taxon>Pecora</taxon>
        <taxon>Bovidae</taxon>
        <taxon>Caprinae</taxon>
        <taxon>Ovis</taxon>
    </lineage>
</organism>
<feature type="region of interest" description="Disordered" evidence="1">
    <location>
        <begin position="1"/>
        <end position="103"/>
    </location>
</feature>
<dbReference type="AlphaFoldDB" id="A0AAD4U3Q0"/>
<feature type="compositionally biased region" description="Basic and acidic residues" evidence="1">
    <location>
        <begin position="29"/>
        <end position="38"/>
    </location>
</feature>
<dbReference type="EMBL" id="JAKZEL010000015">
    <property type="protein sequence ID" value="KAI4536615.1"/>
    <property type="molecule type" value="Genomic_DNA"/>
</dbReference>
<name>A0AAD4U3Q0_OVIAM</name>
<sequence length="134" mass="14305">MYSDILANNASDAGAVRRSTPSPSVPERMAGEDGEKKPAAGLRVSVWRRVVSPAGASPPAHPKLKNRTPIGQRSGSPREKSSAFVQMSTRDGKARKARVQTLSSGLRVCPDGAKPGRRCLALRVYLSTTDQHKG</sequence>
<protein>
    <submittedName>
        <fullName evidence="2">Uncharacterized protein</fullName>
    </submittedName>
</protein>
<proteinExistence type="predicted"/>
<keyword evidence="3" id="KW-1185">Reference proteome</keyword>
<evidence type="ECO:0000256" key="1">
    <source>
        <dbReference type="SAM" id="MobiDB-lite"/>
    </source>
</evidence>
<comment type="caution">
    <text evidence="2">The sequence shown here is derived from an EMBL/GenBank/DDBJ whole genome shotgun (WGS) entry which is preliminary data.</text>
</comment>
<reference evidence="2" key="1">
    <citation type="submission" date="2022-03" db="EMBL/GenBank/DDBJ databases">
        <title>Genomic analyses of argali, domestic sheep and their hybrids provide insights into chromosomal evolution, heterosis and genetic basis of agronomic traits.</title>
        <authorList>
            <person name="Li M."/>
        </authorList>
    </citation>
    <scope>NUCLEOTIDE SEQUENCE</scope>
    <source>
        <strain evidence="2">CAU-MHL-2022a</strain>
        <tissue evidence="2">Skin</tissue>
    </source>
</reference>
<evidence type="ECO:0000313" key="3">
    <source>
        <dbReference type="Proteomes" id="UP001214576"/>
    </source>
</evidence>